<accession>A0ACC1DB39</accession>
<name>A0ACC1DB39_9NEOP</name>
<comment type="caution">
    <text evidence="1">The sequence shown here is derived from an EMBL/GenBank/DDBJ whole genome shotgun (WGS) entry which is preliminary data.</text>
</comment>
<sequence length="265" mass="30817">MNVFIFISLYNFFILISGETDQSDSDENDNPSTQSIKDSENFEKKYRRFFEDLDDEEWHVAHLRDQEYDFRRREDPCGPHNFEERIKKYRNTLKNDPSLVEFVSAFAIPVNESTIEEETCKKLDNNGNVTIYNKVSTDVSKNLTVPSAASTERTSDDKILNSKNETVKGSEGTKGSIIETYIDNQATTPKAILAQSDKMENKTDRKMRRSEYQFSSVEYYDETMDFDISVCPSTVEEITLEIDQIRHYDVECEKIILWKSLEAVH</sequence>
<dbReference type="Proteomes" id="UP000824533">
    <property type="component" value="Linkage Group LG05"/>
</dbReference>
<protein>
    <submittedName>
        <fullName evidence="1">Uncharacterized protein</fullName>
    </submittedName>
</protein>
<keyword evidence="2" id="KW-1185">Reference proteome</keyword>
<dbReference type="EMBL" id="CM034391">
    <property type="protein sequence ID" value="KAJ0180871.1"/>
    <property type="molecule type" value="Genomic_DNA"/>
</dbReference>
<evidence type="ECO:0000313" key="1">
    <source>
        <dbReference type="EMBL" id="KAJ0180871.1"/>
    </source>
</evidence>
<gene>
    <name evidence="1" type="ORF">K1T71_002956</name>
</gene>
<reference evidence="1 2" key="1">
    <citation type="journal article" date="2021" name="Front. Genet.">
        <title>Chromosome-Level Genome Assembly Reveals Significant Gene Expansion in the Toll and IMD Signaling Pathways of Dendrolimus kikuchii.</title>
        <authorList>
            <person name="Zhou J."/>
            <person name="Wu P."/>
            <person name="Xiong Z."/>
            <person name="Liu N."/>
            <person name="Zhao N."/>
            <person name="Ji M."/>
            <person name="Qiu Y."/>
            <person name="Yang B."/>
        </authorList>
    </citation>
    <scope>NUCLEOTIDE SEQUENCE [LARGE SCALE GENOMIC DNA]</scope>
    <source>
        <strain evidence="1">Ann1</strain>
    </source>
</reference>
<proteinExistence type="predicted"/>
<organism evidence="1 2">
    <name type="scientific">Dendrolimus kikuchii</name>
    <dbReference type="NCBI Taxonomy" id="765133"/>
    <lineage>
        <taxon>Eukaryota</taxon>
        <taxon>Metazoa</taxon>
        <taxon>Ecdysozoa</taxon>
        <taxon>Arthropoda</taxon>
        <taxon>Hexapoda</taxon>
        <taxon>Insecta</taxon>
        <taxon>Pterygota</taxon>
        <taxon>Neoptera</taxon>
        <taxon>Endopterygota</taxon>
        <taxon>Lepidoptera</taxon>
        <taxon>Glossata</taxon>
        <taxon>Ditrysia</taxon>
        <taxon>Bombycoidea</taxon>
        <taxon>Lasiocampidae</taxon>
        <taxon>Dendrolimus</taxon>
    </lineage>
</organism>
<evidence type="ECO:0000313" key="2">
    <source>
        <dbReference type="Proteomes" id="UP000824533"/>
    </source>
</evidence>